<dbReference type="AlphaFoldDB" id="A0A1E7W622"/>
<name>A0A1E7W622_9BURK</name>
<sequence>MSDYAQDAIDADEALREDGQLLTLTFKQPGTYVGGALVPAPPIIKKAWGIETGLTTNDLGIGAINGTLIKSGDRKITMSALDETGAPLAPMKNEDQVLAGGVVYTVKNVDKVAPGGIVVLWRLVGRI</sequence>
<proteinExistence type="predicted"/>
<comment type="caution">
    <text evidence="1">The sequence shown here is derived from an EMBL/GenBank/DDBJ whole genome shotgun (WGS) entry which is preliminary data.</text>
</comment>
<evidence type="ECO:0000313" key="1">
    <source>
        <dbReference type="EMBL" id="OEZ91460.1"/>
    </source>
</evidence>
<organism evidence="1 2">
    <name type="scientific">Duganella phyllosphaerae</name>
    <dbReference type="NCBI Taxonomy" id="762836"/>
    <lineage>
        <taxon>Bacteria</taxon>
        <taxon>Pseudomonadati</taxon>
        <taxon>Pseudomonadota</taxon>
        <taxon>Betaproteobacteria</taxon>
        <taxon>Burkholderiales</taxon>
        <taxon>Oxalobacteraceae</taxon>
        <taxon>Telluria group</taxon>
        <taxon>Duganella</taxon>
    </lineage>
</organism>
<protein>
    <submittedName>
        <fullName evidence="1">Uncharacterized protein</fullName>
    </submittedName>
</protein>
<keyword evidence="2" id="KW-1185">Reference proteome</keyword>
<dbReference type="Proteomes" id="UP000175989">
    <property type="component" value="Unassembled WGS sequence"/>
</dbReference>
<dbReference type="EMBL" id="LROM01000152">
    <property type="protein sequence ID" value="OEZ91460.1"/>
    <property type="molecule type" value="Genomic_DNA"/>
</dbReference>
<reference evidence="2" key="1">
    <citation type="journal article" date="2016" name="Front. Microbiol.">
        <title>Molecular Keys to the Janthinobacterium and Duganella spp. Interaction with the Plant Pathogen Fusarium graminearum.</title>
        <authorList>
            <person name="Haack F.S."/>
            <person name="Poehlein A."/>
            <person name="Kroger C."/>
            <person name="Voigt C.A."/>
            <person name="Piepenbring M."/>
            <person name="Bode H.B."/>
            <person name="Daniel R."/>
            <person name="Schafer W."/>
            <person name="Streit W.R."/>
        </authorList>
    </citation>
    <scope>NUCLEOTIDE SEQUENCE [LARGE SCALE GENOMIC DNA]</scope>
    <source>
        <strain evidence="2">T54</strain>
    </source>
</reference>
<dbReference type="OrthoDB" id="8810677at2"/>
<accession>A0A1E7W622</accession>
<evidence type="ECO:0000313" key="2">
    <source>
        <dbReference type="Proteomes" id="UP000175989"/>
    </source>
</evidence>
<dbReference type="RefSeq" id="WP_070251942.1">
    <property type="nucleotide sequence ID" value="NZ_LROM01000152.1"/>
</dbReference>
<gene>
    <name evidence="1" type="ORF">DUPY_50720</name>
</gene>